<dbReference type="Proteomes" id="UP000216943">
    <property type="component" value="Unassembled WGS sequence"/>
</dbReference>
<dbReference type="FunFam" id="3.40.50.300:FF:000002">
    <property type="entry name" value="ATP synthase subunit alpha"/>
    <property type="match status" value="1"/>
</dbReference>
<feature type="domain" description="ATP synthase alpha subunit C-terminal" evidence="19">
    <location>
        <begin position="371"/>
        <end position="493"/>
    </location>
</feature>
<evidence type="ECO:0000313" key="21">
    <source>
        <dbReference type="EMBL" id="PAK21246.1"/>
    </source>
</evidence>
<protein>
    <recommendedName>
        <fullName evidence="14 17">ATP synthase subunit alpha</fullName>
        <ecNumber evidence="3 17">7.1.2.2</ecNumber>
    </recommendedName>
    <alternativeName>
        <fullName evidence="15 17">ATP synthase F1 sector subunit alpha</fullName>
    </alternativeName>
    <alternativeName>
        <fullName evidence="16 17">F-ATPase subunit alpha</fullName>
    </alternativeName>
</protein>
<keyword evidence="17" id="KW-1003">Cell membrane</keyword>
<dbReference type="FunFam" id="1.20.150.20:FF:000001">
    <property type="entry name" value="ATP synthase subunit alpha"/>
    <property type="match status" value="1"/>
</dbReference>
<comment type="similarity">
    <text evidence="2 17">Belongs to the ATPase alpha/beta chains family.</text>
</comment>
<keyword evidence="6 17" id="KW-0067">ATP-binding</keyword>
<keyword evidence="17" id="KW-0375">Hydrogen ion transport</keyword>
<evidence type="ECO:0000256" key="15">
    <source>
        <dbReference type="ARBA" id="ARBA00076569"/>
    </source>
</evidence>
<evidence type="ECO:0000259" key="20">
    <source>
        <dbReference type="Pfam" id="PF02874"/>
    </source>
</evidence>
<evidence type="ECO:0000256" key="5">
    <source>
        <dbReference type="ARBA" id="ARBA00022741"/>
    </source>
</evidence>
<dbReference type="GO" id="GO:0005524">
    <property type="term" value="F:ATP binding"/>
    <property type="evidence" value="ECO:0007669"/>
    <property type="project" value="UniProtKB-UniRule"/>
</dbReference>
<dbReference type="InterPro" id="IPR027417">
    <property type="entry name" value="P-loop_NTPase"/>
</dbReference>
<dbReference type="InterPro" id="IPR020003">
    <property type="entry name" value="ATPase_a/bsu_AS"/>
</dbReference>
<accession>A0A269TJP1</accession>
<dbReference type="InterPro" id="IPR036121">
    <property type="entry name" value="ATPase_F1/V1/A1_a/bsu_N_sf"/>
</dbReference>
<evidence type="ECO:0000256" key="2">
    <source>
        <dbReference type="ARBA" id="ARBA00008936"/>
    </source>
</evidence>
<comment type="caution">
    <text evidence="21">The sequence shown here is derived from an EMBL/GenBank/DDBJ whole genome shotgun (WGS) entry which is preliminary data.</text>
</comment>
<dbReference type="InterPro" id="IPR000194">
    <property type="entry name" value="ATPase_F1/V1/A1_a/bsu_nucl-bd"/>
</dbReference>
<keyword evidence="4 17" id="KW-0813">Transport</keyword>
<dbReference type="InterPro" id="IPR000793">
    <property type="entry name" value="ATP_synth_asu_C"/>
</dbReference>
<keyword evidence="7 17" id="KW-1278">Translocase</keyword>
<proteinExistence type="inferred from homology"/>
<dbReference type="Gene3D" id="2.40.30.20">
    <property type="match status" value="1"/>
</dbReference>
<evidence type="ECO:0000256" key="3">
    <source>
        <dbReference type="ARBA" id="ARBA00012473"/>
    </source>
</evidence>
<dbReference type="PANTHER" id="PTHR48082">
    <property type="entry name" value="ATP SYNTHASE SUBUNIT ALPHA, MITOCHONDRIAL"/>
    <property type="match status" value="1"/>
</dbReference>
<dbReference type="Gene3D" id="3.40.50.300">
    <property type="entry name" value="P-loop containing nucleotide triphosphate hydrolases"/>
    <property type="match status" value="1"/>
</dbReference>
<dbReference type="Pfam" id="PF00306">
    <property type="entry name" value="ATP-synt_ab_C"/>
    <property type="match status" value="1"/>
</dbReference>
<evidence type="ECO:0000256" key="16">
    <source>
        <dbReference type="ARBA" id="ARBA00080980"/>
    </source>
</evidence>
<dbReference type="InterPro" id="IPR038376">
    <property type="entry name" value="ATP_synth_asu_C_sf"/>
</dbReference>
<dbReference type="InterPro" id="IPR005294">
    <property type="entry name" value="ATP_synth_F1_asu"/>
</dbReference>
<dbReference type="GO" id="GO:0046933">
    <property type="term" value="F:proton-transporting ATP synthase activity, rotational mechanism"/>
    <property type="evidence" value="ECO:0007669"/>
    <property type="project" value="UniProtKB-UniRule"/>
</dbReference>
<evidence type="ECO:0000259" key="19">
    <source>
        <dbReference type="Pfam" id="PF00306"/>
    </source>
</evidence>
<dbReference type="PANTHER" id="PTHR48082:SF2">
    <property type="entry name" value="ATP SYNTHASE SUBUNIT ALPHA, MITOCHONDRIAL"/>
    <property type="match status" value="1"/>
</dbReference>
<dbReference type="GO" id="GO:0045259">
    <property type="term" value="C:proton-transporting ATP synthase complex"/>
    <property type="evidence" value="ECO:0007669"/>
    <property type="project" value="UniProtKB-KW"/>
</dbReference>
<dbReference type="HAMAP" id="MF_01346">
    <property type="entry name" value="ATP_synth_alpha_bact"/>
    <property type="match status" value="1"/>
</dbReference>
<comment type="subcellular location">
    <subcellularLocation>
        <location evidence="1 17">Cell membrane</location>
        <topology evidence="1 17">Peripheral membrane protein</topology>
    </subcellularLocation>
</comment>
<evidence type="ECO:0000313" key="22">
    <source>
        <dbReference type="Proteomes" id="UP000216943"/>
    </source>
</evidence>
<dbReference type="Pfam" id="PF00006">
    <property type="entry name" value="ATP-synt_ab"/>
    <property type="match status" value="1"/>
</dbReference>
<evidence type="ECO:0000256" key="1">
    <source>
        <dbReference type="ARBA" id="ARBA00004202"/>
    </source>
</evidence>
<dbReference type="GO" id="GO:0005886">
    <property type="term" value="C:plasma membrane"/>
    <property type="evidence" value="ECO:0007669"/>
    <property type="project" value="UniProtKB-SubCell"/>
</dbReference>
<evidence type="ECO:0000256" key="6">
    <source>
        <dbReference type="ARBA" id="ARBA00022840"/>
    </source>
</evidence>
<name>A0A269TJP1_9BACT</name>
<dbReference type="NCBIfam" id="NF009884">
    <property type="entry name" value="PRK13343.1"/>
    <property type="match status" value="1"/>
</dbReference>
<evidence type="ECO:0000256" key="17">
    <source>
        <dbReference type="HAMAP-Rule" id="MF_01346"/>
    </source>
</evidence>
<evidence type="ECO:0000256" key="11">
    <source>
        <dbReference type="ARBA" id="ARBA00023310"/>
    </source>
</evidence>
<dbReference type="GO" id="GO:0043531">
    <property type="term" value="F:ADP binding"/>
    <property type="evidence" value="ECO:0007669"/>
    <property type="project" value="TreeGrafter"/>
</dbReference>
<keyword evidence="8 17" id="KW-0406">Ion transport</keyword>
<dbReference type="RefSeq" id="WP_095334911.1">
    <property type="nucleotide sequence ID" value="NZ_NQNY01000009.1"/>
</dbReference>
<dbReference type="PROSITE" id="PS00152">
    <property type="entry name" value="ATPASE_ALPHA_BETA"/>
    <property type="match status" value="1"/>
</dbReference>
<keyword evidence="10 17" id="KW-0139">CF(1)</keyword>
<dbReference type="Gene3D" id="1.20.150.20">
    <property type="entry name" value="ATP synthase alpha/beta chain, C-terminal domain"/>
    <property type="match status" value="1"/>
</dbReference>
<dbReference type="Pfam" id="PF02874">
    <property type="entry name" value="ATP-synt_ab_N"/>
    <property type="match status" value="1"/>
</dbReference>
<dbReference type="SUPFAM" id="SSF52540">
    <property type="entry name" value="P-loop containing nucleoside triphosphate hydrolases"/>
    <property type="match status" value="1"/>
</dbReference>
<evidence type="ECO:0000256" key="8">
    <source>
        <dbReference type="ARBA" id="ARBA00023065"/>
    </source>
</evidence>
<keyword evidence="5 17" id="KW-0547">Nucleotide-binding</keyword>
<feature type="domain" description="ATPase F1/V1/A1 complex alpha/beta subunit nucleotide-binding" evidence="18">
    <location>
        <begin position="149"/>
        <end position="364"/>
    </location>
</feature>
<feature type="site" description="Required for activity" evidence="17">
    <location>
        <position position="362"/>
    </location>
</feature>
<comment type="catalytic activity">
    <reaction evidence="12 17">
        <text>ATP + H2O + 4 H(+)(in) = ADP + phosphate + 5 H(+)(out)</text>
        <dbReference type="Rhea" id="RHEA:57720"/>
        <dbReference type="ChEBI" id="CHEBI:15377"/>
        <dbReference type="ChEBI" id="CHEBI:15378"/>
        <dbReference type="ChEBI" id="CHEBI:30616"/>
        <dbReference type="ChEBI" id="CHEBI:43474"/>
        <dbReference type="ChEBI" id="CHEBI:456216"/>
        <dbReference type="EC" id="7.1.2.2"/>
    </reaction>
</comment>
<evidence type="ECO:0000259" key="18">
    <source>
        <dbReference type="Pfam" id="PF00006"/>
    </source>
</evidence>
<dbReference type="SUPFAM" id="SSF50615">
    <property type="entry name" value="N-terminal domain of alpha and beta subunits of F1 ATP synthase"/>
    <property type="match status" value="1"/>
</dbReference>
<dbReference type="InterPro" id="IPR023366">
    <property type="entry name" value="ATP_synth_asu-like_sf"/>
</dbReference>
<evidence type="ECO:0000256" key="14">
    <source>
        <dbReference type="ARBA" id="ARBA00069868"/>
    </source>
</evidence>
<dbReference type="EMBL" id="NQNY01000009">
    <property type="protein sequence ID" value="PAK21246.1"/>
    <property type="molecule type" value="Genomic_DNA"/>
</dbReference>
<dbReference type="SUPFAM" id="SSF47917">
    <property type="entry name" value="C-terminal domain of alpha and beta subunits of F1 ATP synthase"/>
    <property type="match status" value="1"/>
</dbReference>
<comment type="function">
    <text evidence="17">Produces ATP from ADP in the presence of a proton gradient across the membrane. The alpha chain is a regulatory subunit.</text>
</comment>
<comment type="subunit">
    <text evidence="13">F-type ATPases have 2 components, CF(1) - the catalytic core - and CF(0) - the membrane proton channel. CF(1) has five subunits: alpha(3), beta(3), gamma(1), delta(1), epsilon(1). CF(0) has three main subunits: a(1), b(2) and c(9-12). The alpha and beta chains form an alternating ring which encloses part of the gamma chain. CF(1) is attached to CF(0) by a central stalk formed by the gamma and epsilon chains, while a peripheral stalk is formed by the delta and b chains.</text>
</comment>
<evidence type="ECO:0000256" key="10">
    <source>
        <dbReference type="ARBA" id="ARBA00023196"/>
    </source>
</evidence>
<evidence type="ECO:0000256" key="13">
    <source>
        <dbReference type="ARBA" id="ARBA00065879"/>
    </source>
</evidence>
<dbReference type="InterPro" id="IPR033732">
    <property type="entry name" value="ATP_synth_F1_a_nt-bd_dom"/>
</dbReference>
<evidence type="ECO:0000256" key="9">
    <source>
        <dbReference type="ARBA" id="ARBA00023136"/>
    </source>
</evidence>
<sequence>MSNKVEQLTALLKERIKTYSQKRDFAEVGKVLSTGDGIAIVAGLDDAQLFELLKFPNDVYGLAFNLEEDYIGVALLGESDLIKEGMEVKRTGDVVSVPVGEAVTGRVVDALIRPIDGKGPINSKKMRQVFVTAPGVMTRQAVDQPVETGILSIDSMIPIGKGQRELIIGDRQTGKTAIAIDTILNQKGKNVKCIYVAVGQKNSSVAQIVKKLEDNNAMEYTTVVVAGASELPIMLHIAVNAATSVAEEFMSQGQDVIIVYDDLTKHAVAYRTNSLLLRNPPGREAYPGDIFYTHSSLLERSARLNSKYGGGSITALPIIETQQGDISAYIPTNVISITDGQIFTREALFNAGQRPAVDVGYSVSRVGSAAQYKMMKQVAGTLKLDLAQYNEMQTFAQFGSDLDESTKSILDHGSKVYEILKQEQYNPIEQTEQVIIFLALKEKVTNILPVSEITTYKANILKYFAKEGFNLRSELEKSKALSDELRVKILEALIKIAQDQTKTIPGYNSKDYRTIPYLNKKAEATKSA</sequence>
<evidence type="ECO:0000256" key="12">
    <source>
        <dbReference type="ARBA" id="ARBA00048383"/>
    </source>
</evidence>
<gene>
    <name evidence="17" type="primary">atpA</name>
    <name evidence="21" type="ORF">CJJ23_03145</name>
</gene>
<evidence type="ECO:0000256" key="7">
    <source>
        <dbReference type="ARBA" id="ARBA00022967"/>
    </source>
</evidence>
<reference evidence="22" key="1">
    <citation type="submission" date="2017-08" db="EMBL/GenBank/DDBJ databases">
        <authorList>
            <person name="Alvarez-Ponce D."/>
            <person name="Weitzman C.L."/>
            <person name="Tillett R.L."/>
            <person name="Sandmeier F.C."/>
            <person name="Tracy C.R."/>
        </authorList>
    </citation>
    <scope>NUCLEOTIDE SEQUENCE [LARGE SCALE GENOMIC DNA]</scope>
    <source>
        <strain evidence="22">723</strain>
    </source>
</reference>
<keyword evidence="11 17" id="KW-0066">ATP synthesis</keyword>
<feature type="binding site" evidence="17">
    <location>
        <begin position="169"/>
        <end position="176"/>
    </location>
    <ligand>
        <name>ATP</name>
        <dbReference type="ChEBI" id="CHEBI:30616"/>
    </ligand>
</feature>
<dbReference type="CDD" id="cd18116">
    <property type="entry name" value="ATP-synt_F1_alpha_N"/>
    <property type="match status" value="1"/>
</dbReference>
<dbReference type="InterPro" id="IPR004100">
    <property type="entry name" value="ATPase_F1/V1/A1_a/bsu_N"/>
</dbReference>
<dbReference type="AlphaFoldDB" id="A0A269TJP1"/>
<dbReference type="NCBIfam" id="TIGR00962">
    <property type="entry name" value="atpA"/>
    <property type="match status" value="1"/>
</dbReference>
<feature type="domain" description="ATPase F1/V1/A1 complex alpha/beta subunit N-terminal" evidence="20">
    <location>
        <begin position="26"/>
        <end position="92"/>
    </location>
</feature>
<organism evidence="21 22">
    <name type="scientific">Mycoplasmopsis agassizii</name>
    <dbReference type="NCBI Taxonomy" id="33922"/>
    <lineage>
        <taxon>Bacteria</taxon>
        <taxon>Bacillati</taxon>
        <taxon>Mycoplasmatota</taxon>
        <taxon>Mycoplasmoidales</taxon>
        <taxon>Metamycoplasmataceae</taxon>
        <taxon>Mycoplasmopsis</taxon>
    </lineage>
</organism>
<dbReference type="CDD" id="cd01132">
    <property type="entry name" value="F1-ATPase_alpha_CD"/>
    <property type="match status" value="1"/>
</dbReference>
<dbReference type="CDD" id="cd18113">
    <property type="entry name" value="ATP-synt_F1_alpha_C"/>
    <property type="match status" value="1"/>
</dbReference>
<evidence type="ECO:0000256" key="4">
    <source>
        <dbReference type="ARBA" id="ARBA00022448"/>
    </source>
</evidence>
<keyword evidence="9 17" id="KW-0472">Membrane</keyword>
<dbReference type="EC" id="7.1.2.2" evidence="3 17"/>
<dbReference type="OrthoDB" id="9803053at2"/>